<evidence type="ECO:0000313" key="10">
    <source>
        <dbReference type="EMBL" id="GAN03203.1"/>
    </source>
</evidence>
<evidence type="ECO:0000256" key="2">
    <source>
        <dbReference type="ARBA" id="ARBA00022801"/>
    </source>
</evidence>
<dbReference type="GO" id="GO:0016020">
    <property type="term" value="C:membrane"/>
    <property type="evidence" value="ECO:0007669"/>
    <property type="project" value="TreeGrafter"/>
</dbReference>
<evidence type="ECO:0000256" key="9">
    <source>
        <dbReference type="SAM" id="Phobius"/>
    </source>
</evidence>
<evidence type="ECO:0000256" key="6">
    <source>
        <dbReference type="PIRSR" id="PIRSR600407-2"/>
    </source>
</evidence>
<evidence type="ECO:0000313" key="11">
    <source>
        <dbReference type="Proteomes" id="UP000053815"/>
    </source>
</evidence>
<evidence type="ECO:0000256" key="4">
    <source>
        <dbReference type="ARBA" id="ARBA00038903"/>
    </source>
</evidence>
<dbReference type="OrthoDB" id="6372431at2759"/>
<name>A0A0C9MMQ7_9FUNG</name>
<dbReference type="EMBL" id="DF836324">
    <property type="protein sequence ID" value="GAN03203.1"/>
    <property type="molecule type" value="Genomic_DNA"/>
</dbReference>
<keyword evidence="9" id="KW-1133">Transmembrane helix</keyword>
<dbReference type="Proteomes" id="UP000053815">
    <property type="component" value="Unassembled WGS sequence"/>
</dbReference>
<dbReference type="GO" id="GO:0045134">
    <property type="term" value="F:UDP phosphatase activity"/>
    <property type="evidence" value="ECO:0007669"/>
    <property type="project" value="TreeGrafter"/>
</dbReference>
<keyword evidence="9" id="KW-0812">Transmembrane</keyword>
<reference evidence="10" key="1">
    <citation type="submission" date="2014-09" db="EMBL/GenBank/DDBJ databases">
        <title>Draft genome sequence of an oleaginous Mucoromycotina fungus Mucor ambiguus NBRC6742.</title>
        <authorList>
            <person name="Takeda I."/>
            <person name="Yamane N."/>
            <person name="Morita T."/>
            <person name="Tamano K."/>
            <person name="Machida M."/>
            <person name="Baker S."/>
            <person name="Koike H."/>
        </authorList>
    </citation>
    <scope>NUCLEOTIDE SEQUENCE</scope>
    <source>
        <strain evidence="10">NBRC 6742</strain>
    </source>
</reference>
<dbReference type="PROSITE" id="PS01238">
    <property type="entry name" value="GDA1_CD39_NTPASE"/>
    <property type="match status" value="1"/>
</dbReference>
<proteinExistence type="inferred from homology"/>
<dbReference type="Gene3D" id="3.30.420.40">
    <property type="match status" value="1"/>
</dbReference>
<dbReference type="Gene3D" id="3.30.420.150">
    <property type="entry name" value="Exopolyphosphatase. Domain 2"/>
    <property type="match status" value="1"/>
</dbReference>
<feature type="binding site" evidence="6">
    <location>
        <begin position="241"/>
        <end position="245"/>
    </location>
    <ligand>
        <name>ATP</name>
        <dbReference type="ChEBI" id="CHEBI:30616"/>
    </ligand>
</feature>
<gene>
    <name evidence="10" type="ORF">MAM1_0035c02654</name>
</gene>
<dbReference type="GO" id="GO:0005524">
    <property type="term" value="F:ATP binding"/>
    <property type="evidence" value="ECO:0007669"/>
    <property type="project" value="UniProtKB-KW"/>
</dbReference>
<dbReference type="InterPro" id="IPR000407">
    <property type="entry name" value="GDA1_CD39_NTPase"/>
</dbReference>
<dbReference type="GO" id="GO:0004382">
    <property type="term" value="F:GDP phosphatase activity"/>
    <property type="evidence" value="ECO:0007669"/>
    <property type="project" value="UniProtKB-EC"/>
</dbReference>
<dbReference type="CDD" id="cd24040">
    <property type="entry name" value="ASKHA_NBD_GDA1"/>
    <property type="match status" value="1"/>
</dbReference>
<dbReference type="Pfam" id="PF01150">
    <property type="entry name" value="GDA1_CD39"/>
    <property type="match status" value="1"/>
</dbReference>
<evidence type="ECO:0000256" key="7">
    <source>
        <dbReference type="RuleBase" id="RU003833"/>
    </source>
</evidence>
<keyword evidence="9" id="KW-0472">Membrane</keyword>
<feature type="region of interest" description="Disordered" evidence="8">
    <location>
        <begin position="1"/>
        <end position="21"/>
    </location>
</feature>
<dbReference type="AlphaFoldDB" id="A0A0C9MMQ7"/>
<keyword evidence="11" id="KW-1185">Reference proteome</keyword>
<evidence type="ECO:0000256" key="3">
    <source>
        <dbReference type="ARBA" id="ARBA00037742"/>
    </source>
</evidence>
<dbReference type="STRING" id="91626.A0A0C9MMQ7"/>
<sequence>MAKNISANDRAKNGRTNIKTPYSSFKDAAKENAKAKQTASGVQIRLGAMAFGILLASIFYFFPDVLTSIGSANESGACKRYALMVDAGSTGSRIHVYRFHQCSDHEPVKLEEEELFAQTIPGLSAYPDNPQQAAESLDVLLDSAVKLVPKHLQRKTPIAVKATAGLRLLGQSKGDDILRAVRHHLETRYPFPIVGGEDGVSIMDGRDEGVYAWITVNFLLGNFDSTRSVKPHTAAILDLGGGSTQIVFEPDALEDGSMPELPENDFKYLLKHEGKEYLLYQHSYLGYGLMEARKRIHRQVVDSLNTDLVPSSSELVHACLPQGLSWEYTKTTSNPIKFMGAGSYADCLGVADLMLNKGKSCDFSPCSFDGIYQPPIADTFTKGPIYIFSYFYDRTQPLGLPASFRLPQLASLTESVCSGAFIENVTDISLKDELLDRPEWCLDLSFIYRLLSFGYEIPDDRELTVAKKINGVETGWCLGAAIAILGDNSLKDIE</sequence>
<dbReference type="PANTHER" id="PTHR11782:SF83">
    <property type="entry name" value="GUANOSINE-DIPHOSPHATASE"/>
    <property type="match status" value="1"/>
</dbReference>
<evidence type="ECO:0000256" key="1">
    <source>
        <dbReference type="ARBA" id="ARBA00009283"/>
    </source>
</evidence>
<dbReference type="GO" id="GO:0009134">
    <property type="term" value="P:nucleoside diphosphate catabolic process"/>
    <property type="evidence" value="ECO:0007669"/>
    <property type="project" value="TreeGrafter"/>
</dbReference>
<comment type="similarity">
    <text evidence="1 7">Belongs to the GDA1/CD39 NTPase family.</text>
</comment>
<accession>A0A0C9MMQ7</accession>
<keyword evidence="6" id="KW-0067">ATP-binding</keyword>
<comment type="function">
    <text evidence="3">After transfer of sugars to endogenous macromolecular acceptors, the enzyme converts nucleoside diphosphates to nucleoside monophosphates which in turn exit the Golgi lumen in a coupled antiporter reaction, allowing entry of additional nucleotide sugar from the cytosol.</text>
</comment>
<dbReference type="GO" id="GO:0006487">
    <property type="term" value="P:protein N-linked glycosylation"/>
    <property type="evidence" value="ECO:0007669"/>
    <property type="project" value="TreeGrafter"/>
</dbReference>
<evidence type="ECO:0000256" key="8">
    <source>
        <dbReference type="SAM" id="MobiDB-lite"/>
    </source>
</evidence>
<organism evidence="10">
    <name type="scientific">Mucor ambiguus</name>
    <dbReference type="NCBI Taxonomy" id="91626"/>
    <lineage>
        <taxon>Eukaryota</taxon>
        <taxon>Fungi</taxon>
        <taxon>Fungi incertae sedis</taxon>
        <taxon>Mucoromycota</taxon>
        <taxon>Mucoromycotina</taxon>
        <taxon>Mucoromycetes</taxon>
        <taxon>Mucorales</taxon>
        <taxon>Mucorineae</taxon>
        <taxon>Mucoraceae</taxon>
        <taxon>Mucor</taxon>
    </lineage>
</organism>
<feature type="active site" description="Proton acceptor" evidence="5">
    <location>
        <position position="208"/>
    </location>
</feature>
<protein>
    <recommendedName>
        <fullName evidence="4">guanosine-diphosphatase</fullName>
        <ecNumber evidence="4">3.6.1.42</ecNumber>
    </recommendedName>
</protein>
<feature type="transmembrane region" description="Helical" evidence="9">
    <location>
        <begin position="44"/>
        <end position="62"/>
    </location>
</feature>
<dbReference type="GO" id="GO:0017111">
    <property type="term" value="F:ribonucleoside triphosphate phosphatase activity"/>
    <property type="evidence" value="ECO:0007669"/>
    <property type="project" value="TreeGrafter"/>
</dbReference>
<keyword evidence="2 7" id="KW-0378">Hydrolase</keyword>
<dbReference type="GO" id="GO:0005794">
    <property type="term" value="C:Golgi apparatus"/>
    <property type="evidence" value="ECO:0007669"/>
    <property type="project" value="TreeGrafter"/>
</dbReference>
<evidence type="ECO:0000256" key="5">
    <source>
        <dbReference type="PIRSR" id="PIRSR600407-1"/>
    </source>
</evidence>
<dbReference type="EC" id="3.6.1.42" evidence="4"/>
<keyword evidence="6" id="KW-0547">Nucleotide-binding</keyword>
<dbReference type="PANTHER" id="PTHR11782">
    <property type="entry name" value="ADENOSINE/GUANOSINE DIPHOSPHATASE"/>
    <property type="match status" value="1"/>
</dbReference>